<feature type="transmembrane region" description="Helical" evidence="7">
    <location>
        <begin position="362"/>
        <end position="381"/>
    </location>
</feature>
<keyword evidence="4 7" id="KW-0812">Transmembrane</keyword>
<feature type="transmembrane region" description="Helical" evidence="7">
    <location>
        <begin position="20"/>
        <end position="42"/>
    </location>
</feature>
<reference evidence="8 9" key="1">
    <citation type="journal article" date="2016" name="Nat. Commun.">
        <title>Thousands of microbial genomes shed light on interconnected biogeochemical processes in an aquifer system.</title>
        <authorList>
            <person name="Anantharaman K."/>
            <person name="Brown C.T."/>
            <person name="Hug L.A."/>
            <person name="Sharon I."/>
            <person name="Castelle C.J."/>
            <person name="Probst A.J."/>
            <person name="Thomas B.C."/>
            <person name="Singh A."/>
            <person name="Wilkins M.J."/>
            <person name="Karaoz U."/>
            <person name="Brodie E.L."/>
            <person name="Williams K.H."/>
            <person name="Hubbard S.S."/>
            <person name="Banfield J.F."/>
        </authorList>
    </citation>
    <scope>NUCLEOTIDE SEQUENCE [LARGE SCALE GENOMIC DNA]</scope>
</reference>
<dbReference type="AlphaFoldDB" id="A0A1F5ZQS1"/>
<comment type="subcellular location">
    <subcellularLocation>
        <location evidence="1">Cell membrane</location>
        <topology evidence="1">Multi-pass membrane protein</topology>
    </subcellularLocation>
</comment>
<dbReference type="Pfam" id="PF13440">
    <property type="entry name" value="Polysacc_synt_3"/>
    <property type="match status" value="1"/>
</dbReference>
<feature type="transmembrane region" description="Helical" evidence="7">
    <location>
        <begin position="445"/>
        <end position="464"/>
    </location>
</feature>
<accession>A0A1F5ZQS1</accession>
<evidence type="ECO:0000256" key="3">
    <source>
        <dbReference type="ARBA" id="ARBA00022475"/>
    </source>
</evidence>
<keyword evidence="5 7" id="KW-1133">Transmembrane helix</keyword>
<feature type="transmembrane region" description="Helical" evidence="7">
    <location>
        <begin position="387"/>
        <end position="408"/>
    </location>
</feature>
<feature type="transmembrane region" description="Helical" evidence="7">
    <location>
        <begin position="180"/>
        <end position="199"/>
    </location>
</feature>
<evidence type="ECO:0000256" key="5">
    <source>
        <dbReference type="ARBA" id="ARBA00022989"/>
    </source>
</evidence>
<evidence type="ECO:0000313" key="8">
    <source>
        <dbReference type="EMBL" id="OGG14674.1"/>
    </source>
</evidence>
<evidence type="ECO:0000256" key="6">
    <source>
        <dbReference type="ARBA" id="ARBA00023136"/>
    </source>
</evidence>
<dbReference type="EMBL" id="MFJJ01000014">
    <property type="protein sequence ID" value="OGG14674.1"/>
    <property type="molecule type" value="Genomic_DNA"/>
</dbReference>
<feature type="transmembrane region" description="Helical" evidence="7">
    <location>
        <begin position="121"/>
        <end position="143"/>
    </location>
</feature>
<feature type="transmembrane region" description="Helical" evidence="7">
    <location>
        <begin position="152"/>
        <end position="174"/>
    </location>
</feature>
<dbReference type="PANTHER" id="PTHR30250:SF10">
    <property type="entry name" value="LIPOPOLYSACCHARIDE BIOSYNTHESIS PROTEIN WZXC"/>
    <property type="match status" value="1"/>
</dbReference>
<organism evidence="8 9">
    <name type="scientific">Candidatus Gottesmanbacteria bacterium RIFCSPHIGHO2_01_FULL_46_14</name>
    <dbReference type="NCBI Taxonomy" id="1798380"/>
    <lineage>
        <taxon>Bacteria</taxon>
        <taxon>Candidatus Gottesmaniibacteriota</taxon>
    </lineage>
</organism>
<dbReference type="InterPro" id="IPR050833">
    <property type="entry name" value="Poly_Biosynth_Transport"/>
</dbReference>
<proteinExistence type="inferred from homology"/>
<evidence type="ECO:0000256" key="4">
    <source>
        <dbReference type="ARBA" id="ARBA00022692"/>
    </source>
</evidence>
<feature type="transmembrane region" description="Helical" evidence="7">
    <location>
        <begin position="48"/>
        <end position="73"/>
    </location>
</feature>
<evidence type="ECO:0000256" key="7">
    <source>
        <dbReference type="SAM" id="Phobius"/>
    </source>
</evidence>
<feature type="transmembrane region" description="Helical" evidence="7">
    <location>
        <begin position="420"/>
        <end position="439"/>
    </location>
</feature>
<evidence type="ECO:0000256" key="1">
    <source>
        <dbReference type="ARBA" id="ARBA00004651"/>
    </source>
</evidence>
<feature type="transmembrane region" description="Helical" evidence="7">
    <location>
        <begin position="330"/>
        <end position="350"/>
    </location>
</feature>
<protein>
    <submittedName>
        <fullName evidence="8">Uncharacterized protein</fullName>
    </submittedName>
</protein>
<dbReference type="Proteomes" id="UP000177416">
    <property type="component" value="Unassembled WGS sequence"/>
</dbReference>
<evidence type="ECO:0000313" key="9">
    <source>
        <dbReference type="Proteomes" id="UP000177416"/>
    </source>
</evidence>
<keyword evidence="3" id="KW-1003">Cell membrane</keyword>
<feature type="transmembrane region" description="Helical" evidence="7">
    <location>
        <begin position="296"/>
        <end position="318"/>
    </location>
</feature>
<sequence>MEDVSLEVIKQKSIKGILALTSRTFVLQVIAFGGTFLLTIFLSPAAFGVFYVVSAIIAFLNYFSDIGLAAALIQKKEAVTDRDLMTTFTIQQGLVVVLVILAFFLTSVIGKFYGLDGDGQWLYRSLIVAFFLSSLKTIPSVILERKLDFQKLVIPQIVETLGFYATAVVLAWQGLGTMSFAWAVLMRSVIGLVAIYIVSPWRPSLGIDRASARKLLRFGLPFQANSLLALVKDDLLTVMLGKILTFTEVGYIGWAKKWAEVPLRLIMDSVIRVTFPTFSRLQHEVGVLGRAIEKTLFGLAASIFPIMAGLLFGIAPLVSIIPRYEKWEPALLSFYLFAVASAIASLSTPLTNALNAVGRIKITLILMVLWTSSTWILTMLLVNMFGFNGVALALLLITSTLVLVVYLARSICPFSFWHSVRFPILAVSVQLLWYFGSLHIIPKNIVATVIVGIGGVILYVGVLWRFERVRISSILEKFPLWRR</sequence>
<dbReference type="GO" id="GO:0005886">
    <property type="term" value="C:plasma membrane"/>
    <property type="evidence" value="ECO:0007669"/>
    <property type="project" value="UniProtKB-SubCell"/>
</dbReference>
<dbReference type="PANTHER" id="PTHR30250">
    <property type="entry name" value="PST FAMILY PREDICTED COLANIC ACID TRANSPORTER"/>
    <property type="match status" value="1"/>
</dbReference>
<feature type="transmembrane region" description="Helical" evidence="7">
    <location>
        <begin position="94"/>
        <end position="115"/>
    </location>
</feature>
<comment type="caution">
    <text evidence="8">The sequence shown here is derived from an EMBL/GenBank/DDBJ whole genome shotgun (WGS) entry which is preliminary data.</text>
</comment>
<comment type="similarity">
    <text evidence="2">Belongs to the polysaccharide synthase family.</text>
</comment>
<evidence type="ECO:0000256" key="2">
    <source>
        <dbReference type="ARBA" id="ARBA00007430"/>
    </source>
</evidence>
<name>A0A1F5ZQS1_9BACT</name>
<gene>
    <name evidence="8" type="ORF">A2875_04940</name>
</gene>
<keyword evidence="6 7" id="KW-0472">Membrane</keyword>